<dbReference type="Proteomes" id="UP000267464">
    <property type="component" value="Unassembled WGS sequence"/>
</dbReference>
<accession>A0A3N7JZU4</accession>
<keyword evidence="3" id="KW-1185">Reference proteome</keyword>
<dbReference type="EMBL" id="QUSW01000003">
    <property type="protein sequence ID" value="RQP24295.1"/>
    <property type="molecule type" value="Genomic_DNA"/>
</dbReference>
<dbReference type="InterPro" id="IPR011053">
    <property type="entry name" value="Single_hybrid_motif"/>
</dbReference>
<reference evidence="2 3" key="1">
    <citation type="submission" date="2018-08" db="EMBL/GenBank/DDBJ databases">
        <authorList>
            <person name="Khan S.A."/>
            <person name="Jeon C.O."/>
            <person name="Chun B.H."/>
            <person name="Jeong S.E."/>
        </authorList>
    </citation>
    <scope>NUCLEOTIDE SEQUENCE [LARGE SCALE GENOMIC DNA]</scope>
    <source>
        <strain evidence="2 3">S-16</strain>
    </source>
</reference>
<dbReference type="AlphaFoldDB" id="A0A3N7JZU4"/>
<organism evidence="2 3">
    <name type="scientific">Piscinibacter terrae</name>
    <dbReference type="NCBI Taxonomy" id="2496871"/>
    <lineage>
        <taxon>Bacteria</taxon>
        <taxon>Pseudomonadati</taxon>
        <taxon>Pseudomonadota</taxon>
        <taxon>Betaproteobacteria</taxon>
        <taxon>Burkholderiales</taxon>
        <taxon>Sphaerotilaceae</taxon>
        <taxon>Piscinibacter</taxon>
    </lineage>
</organism>
<evidence type="ECO:0000256" key="1">
    <source>
        <dbReference type="SAM" id="Phobius"/>
    </source>
</evidence>
<gene>
    <name evidence="2" type="ORF">DZC73_13395</name>
</gene>
<dbReference type="PRINTS" id="PR01490">
    <property type="entry name" value="RTXTOXIND"/>
</dbReference>
<sequence>MVSMHSLRCNAMQRHRNVEDVPRARASMKLFRQEAVEARSAQWLGTVRLVRPLGFSVATAVAAFLAVLLVSFVFLGEVNRKAHVPGLLVPALGSVNITAPTAGVVSQRLVSQGDRVQPGDVLMVVDTERQALGGEQAGGGVETRIGRQIESRRQSIERERAMREMQVKQRDQSMADRLRTLSSELRQSEEELAMQRRRVELGKKSADRFAQLAREGFVSEVQAQGKQEELIDITTRLQSMERVRLSLLHDQQVLVQDRQTAQAQWQNDLQQLARGEESIRQEADENASKKTFVVVAPALSTASKIRRYRVAALGPALGQAVQAGQLLVTLVPESEDGSVALEAHLYAPTRAAGFVQPGQWVYLRYAAYPYQKFGLYRGQVLSVSGSPYTLGDLPGPLAAQLGAQVGPGEALFLVRVQLDEQTVIAFGRQQALKPGLALDADVVQDRRAIWEWVAEPILAAKTQMKVLAAHPKPNHGGEGGV</sequence>
<keyword evidence="1" id="KW-0472">Membrane</keyword>
<dbReference type="InterPro" id="IPR050739">
    <property type="entry name" value="MFP"/>
</dbReference>
<keyword evidence="1" id="KW-1133">Transmembrane helix</keyword>
<feature type="transmembrane region" description="Helical" evidence="1">
    <location>
        <begin position="53"/>
        <end position="75"/>
    </location>
</feature>
<dbReference type="SUPFAM" id="SSF51230">
    <property type="entry name" value="Single hybrid motif"/>
    <property type="match status" value="1"/>
</dbReference>
<comment type="caution">
    <text evidence="2">The sequence shown here is derived from an EMBL/GenBank/DDBJ whole genome shotgun (WGS) entry which is preliminary data.</text>
</comment>
<protein>
    <submittedName>
        <fullName evidence="2">HlyD family efflux transporter periplasmic adaptor subunit</fullName>
    </submittedName>
</protein>
<dbReference type="PANTHER" id="PTHR30386:SF28">
    <property type="entry name" value="EXPORTED PROTEIN"/>
    <property type="match status" value="1"/>
</dbReference>
<evidence type="ECO:0000313" key="3">
    <source>
        <dbReference type="Proteomes" id="UP000267464"/>
    </source>
</evidence>
<reference evidence="2 3" key="2">
    <citation type="submission" date="2018-12" db="EMBL/GenBank/DDBJ databases">
        <title>Rhizobacter gummiphilus sp. nov., a rubber-degrading bacterium isolated from the soil of a botanical garden in Japan.</title>
        <authorList>
            <person name="Shunsuke S.S."/>
        </authorList>
    </citation>
    <scope>NUCLEOTIDE SEQUENCE [LARGE SCALE GENOMIC DNA]</scope>
    <source>
        <strain evidence="2 3">S-16</strain>
    </source>
</reference>
<keyword evidence="1" id="KW-0812">Transmembrane</keyword>
<dbReference type="PANTHER" id="PTHR30386">
    <property type="entry name" value="MEMBRANE FUSION SUBUNIT OF EMRAB-TOLC MULTIDRUG EFFLUX PUMP"/>
    <property type="match status" value="1"/>
</dbReference>
<evidence type="ECO:0000313" key="2">
    <source>
        <dbReference type="EMBL" id="RQP24295.1"/>
    </source>
</evidence>
<name>A0A3N7JZU4_9BURK</name>
<dbReference type="Gene3D" id="2.40.50.100">
    <property type="match status" value="1"/>
</dbReference>
<proteinExistence type="predicted"/>